<dbReference type="AlphaFoldDB" id="A0A811NS54"/>
<dbReference type="Proteomes" id="UP000604825">
    <property type="component" value="Unassembled WGS sequence"/>
</dbReference>
<name>A0A811NS54_9POAL</name>
<feature type="coiled-coil region" evidence="2">
    <location>
        <begin position="345"/>
        <end position="379"/>
    </location>
</feature>
<evidence type="ECO:0000313" key="6">
    <source>
        <dbReference type="Proteomes" id="UP000604825"/>
    </source>
</evidence>
<dbReference type="PROSITE" id="PS51774">
    <property type="entry name" value="NAB"/>
    <property type="match status" value="1"/>
</dbReference>
<evidence type="ECO:0000256" key="2">
    <source>
        <dbReference type="SAM" id="Coils"/>
    </source>
</evidence>
<feature type="region of interest" description="Disordered" evidence="3">
    <location>
        <begin position="124"/>
        <end position="149"/>
    </location>
</feature>
<dbReference type="Pfam" id="PF24918">
    <property type="entry name" value="NET2A_C"/>
    <property type="match status" value="1"/>
</dbReference>
<feature type="compositionally biased region" description="Basic and acidic residues" evidence="3">
    <location>
        <begin position="267"/>
        <end position="277"/>
    </location>
</feature>
<keyword evidence="6" id="KW-1185">Reference proteome</keyword>
<reference evidence="5" key="1">
    <citation type="submission" date="2020-10" db="EMBL/GenBank/DDBJ databases">
        <authorList>
            <person name="Han B."/>
            <person name="Lu T."/>
            <person name="Zhao Q."/>
            <person name="Huang X."/>
            <person name="Zhao Y."/>
        </authorList>
    </citation>
    <scope>NUCLEOTIDE SEQUENCE</scope>
</reference>
<proteinExistence type="predicted"/>
<protein>
    <recommendedName>
        <fullName evidence="4">NAB domain-containing protein</fullName>
    </recommendedName>
</protein>
<evidence type="ECO:0000256" key="1">
    <source>
        <dbReference type="ARBA" id="ARBA00023054"/>
    </source>
</evidence>
<dbReference type="InterPro" id="IPR011684">
    <property type="entry name" value="NAB"/>
</dbReference>
<dbReference type="PANTHER" id="PTHR31631">
    <property type="entry name" value="PROTEIN NETWORKED 2D"/>
    <property type="match status" value="1"/>
</dbReference>
<evidence type="ECO:0000256" key="3">
    <source>
        <dbReference type="SAM" id="MobiDB-lite"/>
    </source>
</evidence>
<dbReference type="EMBL" id="CAJGYO010000005">
    <property type="protein sequence ID" value="CAD6229212.1"/>
    <property type="molecule type" value="Genomic_DNA"/>
</dbReference>
<dbReference type="InterPro" id="IPR056889">
    <property type="entry name" value="NET2A-D/KIP1-like_C"/>
</dbReference>
<sequence length="905" mass="103032">MLRRAASNAYSWWWASHIRSTQSKWLDNNLQEMETRVNSMIKLIEINADTFAKKAELYFKNRPELVNLVEETYRSYQALADRCDRISGELHKSNHTMATAFPEQVQLSLQNDNGDGFPRGITGINISKGTSPAPKRTQTHKRITSQMSKEKAQEEIERLQKEILVLQTEKEFFKSSYESSLDKYLDIERRATEMQEEVWSLQETFNTSAVIEDNEARALMAARALICCEDTLINLQDQQKRSSQEAKTEFQRVIDAKMKLKAFKSECGHPDNQKELSDQQYVVTSSAHPSTENNDSIPQDRRLQLQEVCQKIKLQFESCSEASVVHLAGMVDEFVDKVIALEIAATSQNAQINRMRAEADELHKRLNSLEEEKAGLVGDSSKLSERFWQVEEVLQTIQRIEKSVHTENGNIHRQLTDACNSLTDFVEKVDAPLSEETVDSSEGSKGIASEEDADKPGTFSDPFQADSGTAGKSMDEDSLDSFDISSEAQEEDADGTLGWQQVVLNGLEGKDKILLRDYTSILRSYKDTKKQLSEIEKKNQEYHLEAMSEVKELKSANVTKDDEIRSLRRMLSSLQSKINTYPIQCAEKSEESSKANNDPCLEDKEIGEIEEYMKHCRNEEPHVSSLEEKFREEISKVLEESLDFWLRFSTSYRYIQKFQKAFDKAKAELDGRTDAKAQEGLDTGSAGQSVRKQESAALEKKLRDLSTDLQVWLEKNVLLQGELESRFSLLCSIQEEISKVTTLDRTDEAHFTPFQAAKFQGEVSNMKQENNKVTKELQAGLDHVRGLQVEIGRTVLKLRDNIELSIGRSNRAQKNFRSLSVKAGVPLRTFLFGSKPKKASLFSFLYILTAKILEESDMQMYNATLIHATAVTFGILAKLHDLIIDLAFRFSRFIEKVRKKEMAEG</sequence>
<dbReference type="InterPro" id="IPR056888">
    <property type="entry name" value="NET2A-D/KIP1-like_dom"/>
</dbReference>
<dbReference type="OrthoDB" id="616075at2759"/>
<comment type="caution">
    <text evidence="5">The sequence shown here is derived from an EMBL/GenBank/DDBJ whole genome shotgun (WGS) entry which is preliminary data.</text>
</comment>
<evidence type="ECO:0000259" key="4">
    <source>
        <dbReference type="PROSITE" id="PS51774"/>
    </source>
</evidence>
<dbReference type="Pfam" id="PF25014">
    <property type="entry name" value="NET2A"/>
    <property type="match status" value="1"/>
</dbReference>
<feature type="domain" description="NAB" evidence="4">
    <location>
        <begin position="10"/>
        <end position="90"/>
    </location>
</feature>
<dbReference type="Pfam" id="PF07765">
    <property type="entry name" value="KIP1"/>
    <property type="match status" value="1"/>
</dbReference>
<gene>
    <name evidence="5" type="ORF">NCGR_LOCUS19828</name>
</gene>
<accession>A0A811NS54</accession>
<feature type="compositionally biased region" description="Polar residues" evidence="3">
    <location>
        <begin position="278"/>
        <end position="297"/>
    </location>
</feature>
<keyword evidence="1 2" id="KW-0175">Coiled coil</keyword>
<evidence type="ECO:0000313" key="5">
    <source>
        <dbReference type="EMBL" id="CAD6229212.1"/>
    </source>
</evidence>
<organism evidence="5 6">
    <name type="scientific">Miscanthus lutarioriparius</name>
    <dbReference type="NCBI Taxonomy" id="422564"/>
    <lineage>
        <taxon>Eukaryota</taxon>
        <taxon>Viridiplantae</taxon>
        <taxon>Streptophyta</taxon>
        <taxon>Embryophyta</taxon>
        <taxon>Tracheophyta</taxon>
        <taxon>Spermatophyta</taxon>
        <taxon>Magnoliopsida</taxon>
        <taxon>Liliopsida</taxon>
        <taxon>Poales</taxon>
        <taxon>Poaceae</taxon>
        <taxon>PACMAD clade</taxon>
        <taxon>Panicoideae</taxon>
        <taxon>Andropogonodae</taxon>
        <taxon>Andropogoneae</taxon>
        <taxon>Saccharinae</taxon>
        <taxon>Miscanthus</taxon>
    </lineage>
</organism>
<feature type="region of interest" description="Disordered" evidence="3">
    <location>
        <begin position="267"/>
        <end position="299"/>
    </location>
</feature>
<dbReference type="PANTHER" id="PTHR31631:SF19">
    <property type="entry name" value="OS01G0835800 PROTEIN"/>
    <property type="match status" value="1"/>
</dbReference>
<feature type="region of interest" description="Disordered" evidence="3">
    <location>
        <begin position="431"/>
        <end position="479"/>
    </location>
</feature>
<dbReference type="GO" id="GO:0003779">
    <property type="term" value="F:actin binding"/>
    <property type="evidence" value="ECO:0007669"/>
    <property type="project" value="InterPro"/>
</dbReference>